<dbReference type="PANTHER" id="PTHR32063:SF0">
    <property type="entry name" value="SWARMING MOTILITY PROTEIN SWRC"/>
    <property type="match status" value="1"/>
</dbReference>
<dbReference type="RefSeq" id="WP_090486046.1">
    <property type="nucleotide sequence ID" value="NZ_BJVY01000045.1"/>
</dbReference>
<keyword evidence="2" id="KW-0812">Transmembrane</keyword>
<dbReference type="SUPFAM" id="SSF82714">
    <property type="entry name" value="Multidrug efflux transporter AcrB TolC docking domain, DN and DC subdomains"/>
    <property type="match status" value="2"/>
</dbReference>
<feature type="transmembrane region" description="Helical" evidence="2">
    <location>
        <begin position="853"/>
        <end position="870"/>
    </location>
</feature>
<gene>
    <name evidence="3" type="primary">nolG</name>
    <name evidence="3" type="ORF">MVI01_60620</name>
    <name evidence="4" type="ORF">SAMN04488504_101968</name>
</gene>
<feature type="transmembrane region" description="Helical" evidence="2">
    <location>
        <begin position="430"/>
        <end position="450"/>
    </location>
</feature>
<dbReference type="PANTHER" id="PTHR32063">
    <property type="match status" value="1"/>
</dbReference>
<dbReference type="SUPFAM" id="SSF82693">
    <property type="entry name" value="Multidrug efflux transporter AcrB pore domain, PN1, PN2, PC1 and PC2 subdomains"/>
    <property type="match status" value="3"/>
</dbReference>
<keyword evidence="5" id="KW-1185">Reference proteome</keyword>
<feature type="transmembrane region" description="Helical" evidence="2">
    <location>
        <begin position="952"/>
        <end position="971"/>
    </location>
</feature>
<reference evidence="3 6" key="2">
    <citation type="submission" date="2019-07" db="EMBL/GenBank/DDBJ databases">
        <title>Whole genome shotgun sequence of Myxococcus virescens NBRC 100334.</title>
        <authorList>
            <person name="Hosoyama A."/>
            <person name="Uohara A."/>
            <person name="Ohji S."/>
            <person name="Ichikawa N."/>
        </authorList>
    </citation>
    <scope>NUCLEOTIDE SEQUENCE [LARGE SCALE GENOMIC DNA]</scope>
    <source>
        <strain evidence="3 6">NBRC 100334</strain>
    </source>
</reference>
<dbReference type="EMBL" id="BJVY01000045">
    <property type="protein sequence ID" value="GEL74278.1"/>
    <property type="molecule type" value="Genomic_DNA"/>
</dbReference>
<evidence type="ECO:0000313" key="4">
    <source>
        <dbReference type="EMBL" id="SDD46047.1"/>
    </source>
</evidence>
<dbReference type="Gene3D" id="1.20.1640.10">
    <property type="entry name" value="Multidrug efflux transporter AcrB transmembrane domain"/>
    <property type="match status" value="2"/>
</dbReference>
<evidence type="ECO:0000313" key="5">
    <source>
        <dbReference type="Proteomes" id="UP000198717"/>
    </source>
</evidence>
<dbReference type="InterPro" id="IPR027463">
    <property type="entry name" value="AcrB_DN_DC_subdom"/>
</dbReference>
<evidence type="ECO:0000256" key="1">
    <source>
        <dbReference type="SAM" id="MobiDB-lite"/>
    </source>
</evidence>
<dbReference type="AlphaFoldDB" id="A0A511HL26"/>
<dbReference type="SUPFAM" id="SSF82866">
    <property type="entry name" value="Multidrug efflux transporter AcrB transmembrane domain"/>
    <property type="match status" value="2"/>
</dbReference>
<sequence>MLLSDVSIRRPVFTAMLSLCLVVLGLMGLGRLGTDLYPDVSFPVVVINTVYKGAGPGEIETQVVKPIEDAVAGISGVDKIHSYSRENVGIVVVQFKMTAPLDRAVQDVRDKVAGIVSRLPQDADAPVIGRVDLGATPILTYAVSAELPSQELRRLIDDRVKPALAQLEGAAEVRVTGGDTREVQIDIDLDKARAAGVSPLGIAQRVASENLDLPAGRLQLGASEMTVRSLGQFQNVDEIRDLPVARSATGAQVRLGEIASVTDGVAERRTLARLNGQDAVILEIVKQPGSNTVAVSEAVRQVMAQMGAVVGHGFQATLLINQSDIIQENAHEVWVALIFGGAMAVLIILIFLLDVRGTFISALALPTSVLGTFFVMYVLDYTLNQMTLLGLSLAIGLLIDDAVVVREAITHRLEKGEDPVSAASNGTQDVGLAVLATTLSLVAVFVPVAFMPGIVGQFFRQFGITISVAVLISLFISFTLDPMMSARLAKRRVPGEVRQENAVAAALRRFLDGTERVYESILRWVLGHKWTTMGLTLVLLVVSFGGASRLGMEFMPAEDRSQFFVDLTLPDSASIRETEARTADAEALLRQLPEVTDVYSIVGKDGDVNKSRMRVLTVGKDARTKGIQVLKEDARALLEPGLVGTRVNLSDPPILEGMGDYYPIMVRITGPDLDRVNEEAERVAGILRELPGTADVRVESNPPKPEMQVLIDRARASDVDLHAGALATQLRLAIGGDVVAKLREGITETDIRVRLSEKDRATPERVRQLEVYTPSGLRPLTDVARVEMKNGPSLIEHENRERQIAVYSQLGPGAALGDIARELKARVAAQPLPPGYALIYDGQMKNLDEQNDAFGAAFGLAFVFIYMVLASQFESYKHPLTIMVSLPLALVGALLGLVVTGFHLSMGAMIGIILLMGLVTKNAILLIDGALQNLREGDTVDEALLKAGPRRLRPILMTSAAMAIAMVPTAVGTGTGSEFRAPMAISVIGGVITSTFLTLLVVPVVFAGMERLGFKRRRPRDDAAAPQPHPVEPKPGQAA</sequence>
<proteinExistence type="predicted"/>
<feature type="transmembrane region" description="Helical" evidence="2">
    <location>
        <begin position="530"/>
        <end position="552"/>
    </location>
</feature>
<feature type="transmembrane region" description="Helical" evidence="2">
    <location>
        <begin position="462"/>
        <end position="480"/>
    </location>
</feature>
<dbReference type="GO" id="GO:0005886">
    <property type="term" value="C:plasma membrane"/>
    <property type="evidence" value="ECO:0007669"/>
    <property type="project" value="TreeGrafter"/>
</dbReference>
<feature type="transmembrane region" description="Helical" evidence="2">
    <location>
        <begin position="333"/>
        <end position="352"/>
    </location>
</feature>
<feature type="transmembrane region" description="Helical" evidence="2">
    <location>
        <begin position="882"/>
        <end position="902"/>
    </location>
</feature>
<protein>
    <submittedName>
        <fullName evidence="4">Heavy metal efflux pump, CzcA family/hydrophobe/amphiphile efflux-1 (HAE1) family protein</fullName>
    </submittedName>
    <submittedName>
        <fullName evidence="3">Nodulation protein NolG</fullName>
    </submittedName>
</protein>
<comment type="caution">
    <text evidence="3">The sequence shown here is derived from an EMBL/GenBank/DDBJ whole genome shotgun (WGS) entry which is preliminary data.</text>
</comment>
<keyword evidence="2" id="KW-0472">Membrane</keyword>
<dbReference type="EMBL" id="FNAJ01000001">
    <property type="protein sequence ID" value="SDD46047.1"/>
    <property type="molecule type" value="Genomic_DNA"/>
</dbReference>
<feature type="transmembrane region" description="Helical" evidence="2">
    <location>
        <begin position="983"/>
        <end position="1008"/>
    </location>
</feature>
<dbReference type="GO" id="GO:0042910">
    <property type="term" value="F:xenobiotic transmembrane transporter activity"/>
    <property type="evidence" value="ECO:0007669"/>
    <property type="project" value="TreeGrafter"/>
</dbReference>
<dbReference type="PRINTS" id="PR00702">
    <property type="entry name" value="ACRIFLAVINRP"/>
</dbReference>
<dbReference type="Proteomes" id="UP000321224">
    <property type="component" value="Unassembled WGS sequence"/>
</dbReference>
<feature type="transmembrane region" description="Helical" evidence="2">
    <location>
        <begin position="385"/>
        <end position="409"/>
    </location>
</feature>
<evidence type="ECO:0000313" key="6">
    <source>
        <dbReference type="Proteomes" id="UP000321224"/>
    </source>
</evidence>
<name>A0A511HL26_9BACT</name>
<feature type="transmembrane region" description="Helical" evidence="2">
    <location>
        <begin position="359"/>
        <end position="379"/>
    </location>
</feature>
<feature type="transmembrane region" description="Helical" evidence="2">
    <location>
        <begin position="908"/>
        <end position="931"/>
    </location>
</feature>
<dbReference type="Gene3D" id="3.30.70.1440">
    <property type="entry name" value="Multidrug efflux transporter AcrB pore domain"/>
    <property type="match status" value="1"/>
</dbReference>
<reference evidence="4 5" key="1">
    <citation type="submission" date="2016-10" db="EMBL/GenBank/DDBJ databases">
        <authorList>
            <person name="Varghese N."/>
            <person name="Submissions S."/>
        </authorList>
    </citation>
    <scope>NUCLEOTIDE SEQUENCE [LARGE SCALE GENOMIC DNA]</scope>
    <source>
        <strain evidence="4 5">DSM 2260</strain>
    </source>
</reference>
<dbReference type="Proteomes" id="UP000198717">
    <property type="component" value="Unassembled WGS sequence"/>
</dbReference>
<dbReference type="Gene3D" id="3.30.70.1430">
    <property type="entry name" value="Multidrug efflux transporter AcrB pore domain"/>
    <property type="match status" value="2"/>
</dbReference>
<dbReference type="Pfam" id="PF00873">
    <property type="entry name" value="ACR_tran"/>
    <property type="match status" value="1"/>
</dbReference>
<dbReference type="InterPro" id="IPR001036">
    <property type="entry name" value="Acrflvin-R"/>
</dbReference>
<evidence type="ECO:0000256" key="2">
    <source>
        <dbReference type="SAM" id="Phobius"/>
    </source>
</evidence>
<accession>A0A511HL26</accession>
<dbReference type="Gene3D" id="3.30.70.1320">
    <property type="entry name" value="Multidrug efflux transporter AcrB pore domain like"/>
    <property type="match status" value="1"/>
</dbReference>
<dbReference type="Gene3D" id="3.30.2090.10">
    <property type="entry name" value="Multidrug efflux transporter AcrB TolC docking domain, DN and DC subdomains"/>
    <property type="match status" value="2"/>
</dbReference>
<keyword evidence="2" id="KW-1133">Transmembrane helix</keyword>
<evidence type="ECO:0000313" key="3">
    <source>
        <dbReference type="EMBL" id="GEL74278.1"/>
    </source>
</evidence>
<feature type="transmembrane region" description="Helical" evidence="2">
    <location>
        <begin position="12"/>
        <end position="33"/>
    </location>
</feature>
<organism evidence="3 6">
    <name type="scientific">Myxococcus virescens</name>
    <dbReference type="NCBI Taxonomy" id="83456"/>
    <lineage>
        <taxon>Bacteria</taxon>
        <taxon>Pseudomonadati</taxon>
        <taxon>Myxococcota</taxon>
        <taxon>Myxococcia</taxon>
        <taxon>Myxococcales</taxon>
        <taxon>Cystobacterineae</taxon>
        <taxon>Myxococcaceae</taxon>
        <taxon>Myxococcus</taxon>
    </lineage>
</organism>
<feature type="region of interest" description="Disordered" evidence="1">
    <location>
        <begin position="1017"/>
        <end position="1039"/>
    </location>
</feature>